<dbReference type="InterPro" id="IPR050832">
    <property type="entry name" value="Bact_Acetyltransf"/>
</dbReference>
<dbReference type="SUPFAM" id="SSF55729">
    <property type="entry name" value="Acyl-CoA N-acyltransferases (Nat)"/>
    <property type="match status" value="1"/>
</dbReference>
<evidence type="ECO:0000259" key="3">
    <source>
        <dbReference type="PROSITE" id="PS51186"/>
    </source>
</evidence>
<reference evidence="5" key="1">
    <citation type="submission" date="2015-09" db="EMBL/GenBank/DDBJ databases">
        <authorList>
            <person name="Graham D.E."/>
            <person name="Mahan K.M."/>
            <person name="Klingeman D.M."/>
            <person name="Fida T."/>
            <person name="Giannone R.J."/>
            <person name="Hettich R.L."/>
            <person name="Parry R.J."/>
            <person name="Spain J.C."/>
        </authorList>
    </citation>
    <scope>NUCLEOTIDE SEQUENCE [LARGE SCALE GENOMIC DNA]</scope>
    <source>
        <strain evidence="5">JCM 4701</strain>
    </source>
</reference>
<dbReference type="Gene3D" id="3.40.630.30">
    <property type="match status" value="1"/>
</dbReference>
<dbReference type="AlphaFoldDB" id="A0A2N8PL49"/>
<dbReference type="InterPro" id="IPR000182">
    <property type="entry name" value="GNAT_dom"/>
</dbReference>
<evidence type="ECO:0000256" key="2">
    <source>
        <dbReference type="ARBA" id="ARBA00023315"/>
    </source>
</evidence>
<keyword evidence="5" id="KW-1185">Reference proteome</keyword>
<comment type="caution">
    <text evidence="4">The sequence shown here is derived from an EMBL/GenBank/DDBJ whole genome shotgun (WGS) entry which is preliminary data.</text>
</comment>
<dbReference type="CDD" id="cd04301">
    <property type="entry name" value="NAT_SF"/>
    <property type="match status" value="1"/>
</dbReference>
<protein>
    <submittedName>
        <fullName evidence="4">GCN5-related N-acetyltransferase</fullName>
    </submittedName>
</protein>
<dbReference type="PANTHER" id="PTHR43877">
    <property type="entry name" value="AMINOALKYLPHOSPHONATE N-ACETYLTRANSFERASE-RELATED-RELATED"/>
    <property type="match status" value="1"/>
</dbReference>
<feature type="domain" description="N-acetyltransferase" evidence="3">
    <location>
        <begin position="10"/>
        <end position="175"/>
    </location>
</feature>
<dbReference type="Proteomes" id="UP000236047">
    <property type="component" value="Unassembled WGS sequence"/>
</dbReference>
<accession>A0A2N8PL49</accession>
<dbReference type="Pfam" id="PF00583">
    <property type="entry name" value="Acetyltransf_1"/>
    <property type="match status" value="1"/>
</dbReference>
<organism evidence="4 5">
    <name type="scientific">Streptomyces noursei</name>
    <name type="common">Streptomyces albulus</name>
    <dbReference type="NCBI Taxonomy" id="1971"/>
    <lineage>
        <taxon>Bacteria</taxon>
        <taxon>Bacillati</taxon>
        <taxon>Actinomycetota</taxon>
        <taxon>Actinomycetes</taxon>
        <taxon>Kitasatosporales</taxon>
        <taxon>Streptomycetaceae</taxon>
        <taxon>Streptomyces</taxon>
    </lineage>
</organism>
<keyword evidence="1 4" id="KW-0808">Transferase</keyword>
<keyword evidence="2" id="KW-0012">Acyltransferase</keyword>
<evidence type="ECO:0000256" key="1">
    <source>
        <dbReference type="ARBA" id="ARBA00022679"/>
    </source>
</evidence>
<sequence length="188" mass="20615">MNPAAPHPTPQVRPATPADLEQIAALHTAARAAYLRGRVPDAPFDAPAEHARWRDAWARVLHHDEAPTLCAVHRDTVLGAASYRPHRGHSPRTDPATTVALHQLHVDPAHWGTGVGRALHAACLHAWRAAGHSRAVLDVLWHNHRARSFYTRLGWRPDPDRRPAPDATHLALTLCLTPPEHRPAPAGP</sequence>
<name>A0A2N8PL49_STRNR</name>
<dbReference type="EMBL" id="LJSN01000002">
    <property type="protein sequence ID" value="PNE41753.1"/>
    <property type="molecule type" value="Genomic_DNA"/>
</dbReference>
<dbReference type="GO" id="GO:0016747">
    <property type="term" value="F:acyltransferase activity, transferring groups other than amino-acyl groups"/>
    <property type="evidence" value="ECO:0007669"/>
    <property type="project" value="InterPro"/>
</dbReference>
<dbReference type="RefSeq" id="WP_102923838.1">
    <property type="nucleotide sequence ID" value="NZ_LJSN01000002.1"/>
</dbReference>
<proteinExistence type="predicted"/>
<evidence type="ECO:0000313" key="4">
    <source>
        <dbReference type="EMBL" id="PNE41753.1"/>
    </source>
</evidence>
<evidence type="ECO:0000313" key="5">
    <source>
        <dbReference type="Proteomes" id="UP000236047"/>
    </source>
</evidence>
<gene>
    <name evidence="4" type="ORF">AOB60_14230</name>
</gene>
<dbReference type="PANTHER" id="PTHR43877:SF2">
    <property type="entry name" value="AMINOALKYLPHOSPHONATE N-ACETYLTRANSFERASE-RELATED"/>
    <property type="match status" value="1"/>
</dbReference>
<dbReference type="InterPro" id="IPR016181">
    <property type="entry name" value="Acyl_CoA_acyltransferase"/>
</dbReference>
<dbReference type="PROSITE" id="PS51186">
    <property type="entry name" value="GNAT"/>
    <property type="match status" value="1"/>
</dbReference>